<evidence type="ECO:0000256" key="5">
    <source>
        <dbReference type="ARBA" id="ARBA00022438"/>
    </source>
</evidence>
<dbReference type="SUPFAM" id="SSF53474">
    <property type="entry name" value="alpha/beta-Hydrolases"/>
    <property type="match status" value="1"/>
</dbReference>
<dbReference type="InterPro" id="IPR002410">
    <property type="entry name" value="Peptidase_S33"/>
</dbReference>
<evidence type="ECO:0000256" key="2">
    <source>
        <dbReference type="ARBA" id="ARBA00004496"/>
    </source>
</evidence>
<comment type="subcellular location">
    <subcellularLocation>
        <location evidence="2">Cytoplasm</location>
    </subcellularLocation>
</comment>
<evidence type="ECO:0000259" key="11">
    <source>
        <dbReference type="Pfam" id="PF00561"/>
    </source>
</evidence>
<evidence type="ECO:0000256" key="9">
    <source>
        <dbReference type="ARBA" id="ARBA00029605"/>
    </source>
</evidence>
<keyword evidence="8 12" id="KW-0378">Hydrolase</keyword>
<evidence type="ECO:0000256" key="4">
    <source>
        <dbReference type="ARBA" id="ARBA00012568"/>
    </source>
</evidence>
<evidence type="ECO:0000256" key="8">
    <source>
        <dbReference type="ARBA" id="ARBA00022801"/>
    </source>
</evidence>
<evidence type="ECO:0000256" key="3">
    <source>
        <dbReference type="ARBA" id="ARBA00010088"/>
    </source>
</evidence>
<evidence type="ECO:0000256" key="1">
    <source>
        <dbReference type="ARBA" id="ARBA00001585"/>
    </source>
</evidence>
<dbReference type="EMBL" id="JBITYG010000002">
    <property type="protein sequence ID" value="MFI9100517.1"/>
    <property type="molecule type" value="Genomic_DNA"/>
</dbReference>
<keyword evidence="13" id="KW-1185">Reference proteome</keyword>
<evidence type="ECO:0000256" key="10">
    <source>
        <dbReference type="SAM" id="SignalP"/>
    </source>
</evidence>
<evidence type="ECO:0000256" key="7">
    <source>
        <dbReference type="ARBA" id="ARBA00022670"/>
    </source>
</evidence>
<accession>A0ABW8C3Z2</accession>
<dbReference type="Proteomes" id="UP001614394">
    <property type="component" value="Unassembled WGS sequence"/>
</dbReference>
<evidence type="ECO:0000313" key="12">
    <source>
        <dbReference type="EMBL" id="MFI9100517.1"/>
    </source>
</evidence>
<protein>
    <recommendedName>
        <fullName evidence="4">prolyl aminopeptidase</fullName>
        <ecNumber evidence="4">3.4.11.5</ecNumber>
    </recommendedName>
    <alternativeName>
        <fullName evidence="9">Prolyl aminopeptidase</fullName>
    </alternativeName>
</protein>
<dbReference type="PRINTS" id="PR00793">
    <property type="entry name" value="PROAMNOPTASE"/>
</dbReference>
<gene>
    <name evidence="12" type="ORF">ACIGXA_08310</name>
</gene>
<keyword evidence="6" id="KW-0963">Cytoplasm</keyword>
<evidence type="ECO:0000256" key="6">
    <source>
        <dbReference type="ARBA" id="ARBA00022490"/>
    </source>
</evidence>
<dbReference type="RefSeq" id="WP_399645798.1">
    <property type="nucleotide sequence ID" value="NZ_JBITYG010000002.1"/>
</dbReference>
<feature type="domain" description="AB hydrolase-1" evidence="11">
    <location>
        <begin position="95"/>
        <end position="450"/>
    </location>
</feature>
<sequence length="469" mass="49326">MVAVRFRRRAVTGLVALAAAGALTAGAAPAAVPGGAPPTAPQRAGHLTGQAPCPGQESFTCATLAVPLDHSGRTHGTLALSVAMTGNTRAPKGDLIFLAGGPGQPGVPLMTRIAGIMAPALGQYRMIMIDQRGTGAGALQCPQLQKEMGSSDLTPPTPQAVKDCAAAIGPDRRYFSTADTVGDLDLLRQALGARRITLDGVSYGTFVAERYALAHPDRVNRLVLDSVVPQQGDQLPDLTTLTATARVLRAACAATGCGTDPARDLAQVVRTYHNGPAVLDMITTYEFVDPDYKGVPEALHLAAAGRPQTLQGYIDGTHEGSAATAEQLSQGLHASTLCADYRYPWGTSDTPVDGRAAVLDRVERKLNPARTWPFDAATATRNGFILSCLDWPREPVPAAPPRHQKLPRVPVLLLGGDRDVSTPMEWLRQEAKMAPLGQVVIVPGAAHSVQSRATSDAGRQAVYDFLLRG</sequence>
<keyword evidence="7" id="KW-0645">Protease</keyword>
<keyword evidence="10" id="KW-0732">Signal</keyword>
<organism evidence="12 13">
    <name type="scientific">Streptomyces fildesensis</name>
    <dbReference type="NCBI Taxonomy" id="375757"/>
    <lineage>
        <taxon>Bacteria</taxon>
        <taxon>Bacillati</taxon>
        <taxon>Actinomycetota</taxon>
        <taxon>Actinomycetes</taxon>
        <taxon>Kitasatosporales</taxon>
        <taxon>Streptomycetaceae</taxon>
        <taxon>Streptomyces</taxon>
    </lineage>
</organism>
<dbReference type="Pfam" id="PF00561">
    <property type="entry name" value="Abhydrolase_1"/>
    <property type="match status" value="1"/>
</dbReference>
<name>A0ABW8C3Z2_9ACTN</name>
<dbReference type="GO" id="GO:0016787">
    <property type="term" value="F:hydrolase activity"/>
    <property type="evidence" value="ECO:0007669"/>
    <property type="project" value="UniProtKB-KW"/>
</dbReference>
<dbReference type="InterPro" id="IPR000073">
    <property type="entry name" value="AB_hydrolase_1"/>
</dbReference>
<keyword evidence="5" id="KW-0031">Aminopeptidase</keyword>
<dbReference type="EC" id="3.4.11.5" evidence="4"/>
<feature type="signal peptide" evidence="10">
    <location>
        <begin position="1"/>
        <end position="27"/>
    </location>
</feature>
<comment type="catalytic activity">
    <reaction evidence="1">
        <text>Release of N-terminal proline from a peptide.</text>
        <dbReference type="EC" id="3.4.11.5"/>
    </reaction>
</comment>
<evidence type="ECO:0000313" key="13">
    <source>
        <dbReference type="Proteomes" id="UP001614394"/>
    </source>
</evidence>
<dbReference type="InterPro" id="IPR029058">
    <property type="entry name" value="AB_hydrolase_fold"/>
</dbReference>
<dbReference type="PANTHER" id="PTHR43722:SF1">
    <property type="entry name" value="PROLINE IMINOPEPTIDASE"/>
    <property type="match status" value="1"/>
</dbReference>
<feature type="chain" id="PRO_5045262887" description="prolyl aminopeptidase" evidence="10">
    <location>
        <begin position="28"/>
        <end position="469"/>
    </location>
</feature>
<comment type="caution">
    <text evidence="12">The sequence shown here is derived from an EMBL/GenBank/DDBJ whole genome shotgun (WGS) entry which is preliminary data.</text>
</comment>
<proteinExistence type="inferred from homology"/>
<dbReference type="Gene3D" id="3.40.50.1820">
    <property type="entry name" value="alpha/beta hydrolase"/>
    <property type="match status" value="1"/>
</dbReference>
<reference evidence="12 13" key="1">
    <citation type="submission" date="2024-10" db="EMBL/GenBank/DDBJ databases">
        <title>The Natural Products Discovery Center: Release of the First 8490 Sequenced Strains for Exploring Actinobacteria Biosynthetic Diversity.</title>
        <authorList>
            <person name="Kalkreuter E."/>
            <person name="Kautsar S.A."/>
            <person name="Yang D."/>
            <person name="Bader C.D."/>
            <person name="Teijaro C.N."/>
            <person name="Fluegel L."/>
            <person name="Davis C.M."/>
            <person name="Simpson J.R."/>
            <person name="Lauterbach L."/>
            <person name="Steele A.D."/>
            <person name="Gui C."/>
            <person name="Meng S."/>
            <person name="Li G."/>
            <person name="Viehrig K."/>
            <person name="Ye F."/>
            <person name="Su P."/>
            <person name="Kiefer A.F."/>
            <person name="Nichols A."/>
            <person name="Cepeda A.J."/>
            <person name="Yan W."/>
            <person name="Fan B."/>
            <person name="Jiang Y."/>
            <person name="Adhikari A."/>
            <person name="Zheng C.-J."/>
            <person name="Schuster L."/>
            <person name="Cowan T.M."/>
            <person name="Smanski M.J."/>
            <person name="Chevrette M.G."/>
            <person name="De Carvalho L.P.S."/>
            <person name="Shen B."/>
        </authorList>
    </citation>
    <scope>NUCLEOTIDE SEQUENCE [LARGE SCALE GENOMIC DNA]</scope>
    <source>
        <strain evidence="12 13">NPDC053399</strain>
    </source>
</reference>
<dbReference type="InterPro" id="IPR005944">
    <property type="entry name" value="Pro_iminopeptidase"/>
</dbReference>
<comment type="similarity">
    <text evidence="3">Belongs to the peptidase S33 family.</text>
</comment>
<dbReference type="PANTHER" id="PTHR43722">
    <property type="entry name" value="PROLINE IMINOPEPTIDASE"/>
    <property type="match status" value="1"/>
</dbReference>